<dbReference type="Proteomes" id="UP001442841">
    <property type="component" value="Chromosome"/>
</dbReference>
<keyword evidence="3" id="KW-1185">Reference proteome</keyword>
<dbReference type="RefSeq" id="WP_425308754.1">
    <property type="nucleotide sequence ID" value="NZ_CP154795.1"/>
</dbReference>
<feature type="region of interest" description="Disordered" evidence="1">
    <location>
        <begin position="82"/>
        <end position="107"/>
    </location>
</feature>
<evidence type="ECO:0000313" key="3">
    <source>
        <dbReference type="Proteomes" id="UP001442841"/>
    </source>
</evidence>
<protein>
    <submittedName>
        <fullName evidence="2">Uncharacterized protein</fullName>
    </submittedName>
</protein>
<accession>A0ABZ3FMN3</accession>
<evidence type="ECO:0000256" key="1">
    <source>
        <dbReference type="SAM" id="MobiDB-lite"/>
    </source>
</evidence>
<name>A0ABZ3FMN3_9ACTN</name>
<reference evidence="2 3" key="1">
    <citation type="submission" date="2024-04" db="EMBL/GenBank/DDBJ databases">
        <title>Isolation of an actinomycete strain from pig manure.</title>
        <authorList>
            <person name="Gong T."/>
            <person name="Yu Z."/>
            <person name="An M."/>
            <person name="Wei C."/>
            <person name="Yang W."/>
            <person name="Liu L."/>
        </authorList>
    </citation>
    <scope>NUCLEOTIDE SEQUENCE [LARGE SCALE GENOMIC DNA]</scope>
    <source>
        <strain evidence="2 3">ZF39</strain>
    </source>
</reference>
<organism evidence="2 3">
    <name type="scientific">Ammonicoccus fulvus</name>
    <dbReference type="NCBI Taxonomy" id="3138240"/>
    <lineage>
        <taxon>Bacteria</taxon>
        <taxon>Bacillati</taxon>
        <taxon>Actinomycetota</taxon>
        <taxon>Actinomycetes</taxon>
        <taxon>Propionibacteriales</taxon>
        <taxon>Propionibacteriaceae</taxon>
        <taxon>Ammonicoccus</taxon>
    </lineage>
</organism>
<gene>
    <name evidence="2" type="ORF">AADG42_08335</name>
</gene>
<proteinExistence type="predicted"/>
<sequence length="107" mass="11817">MNLDPGGAALWQEVTAEHELGTVQRVLLLEACRAKDRLDRFDALIRGETESFAELPGIVLTVDNPDRLALADAEHLKRSLAALQLPDKHGRRAPSRPARGAYRPRQG</sequence>
<evidence type="ECO:0000313" key="2">
    <source>
        <dbReference type="EMBL" id="XAN07301.1"/>
    </source>
</evidence>
<dbReference type="EMBL" id="CP154795">
    <property type="protein sequence ID" value="XAN07301.1"/>
    <property type="molecule type" value="Genomic_DNA"/>
</dbReference>
<feature type="compositionally biased region" description="Low complexity" evidence="1">
    <location>
        <begin position="95"/>
        <end position="107"/>
    </location>
</feature>